<keyword evidence="1" id="KW-0472">Membrane</keyword>
<gene>
    <name evidence="2" type="ORF">D5R97_05595</name>
</gene>
<feature type="transmembrane region" description="Helical" evidence="1">
    <location>
        <begin position="113"/>
        <end position="129"/>
    </location>
</feature>
<feature type="transmembrane region" description="Helical" evidence="1">
    <location>
        <begin position="27"/>
        <end position="49"/>
    </location>
</feature>
<feature type="transmembrane region" description="Helical" evidence="1">
    <location>
        <begin position="263"/>
        <end position="281"/>
    </location>
</feature>
<dbReference type="EMBL" id="QZAA01000145">
    <property type="protein sequence ID" value="RQD75757.1"/>
    <property type="molecule type" value="Genomic_DNA"/>
</dbReference>
<dbReference type="AlphaFoldDB" id="A0A424YDY3"/>
<sequence>MIKDEPLNNVRGLQGKKLLLLKILNKLPWLILFFTLSYILVMYFFSYMIDFKGSDLLGLGTWLEKVRPGYPLFWIYAFTEGSPTEHIQWTFIGVSLVLAAACFFVNRYFIKKISWGWLLLVLGLALMLGEDYYNIRHKTVDFIANYYNISPATMFSFLHLRTLVELVLYFLLGLLMVMALLLILKDREESGRGKKLLVTGYFFYALASISSATRGIGNWYARVGDFLLGDNKIRMASLVTESPYRGNLGFYFMDFVWEEPLELLGATFIVASLLVFLIYRTNKGQIHIDKR</sequence>
<reference evidence="2 3" key="1">
    <citation type="submission" date="2018-08" db="EMBL/GenBank/DDBJ databases">
        <title>The metabolism and importance of syntrophic acetate oxidation coupled to methane or sulfide production in haloalkaline environments.</title>
        <authorList>
            <person name="Timmers P.H.A."/>
            <person name="Vavourakis C.D."/>
            <person name="Sorokin D.Y."/>
            <person name="Sinninghe Damste J.S."/>
            <person name="Muyzer G."/>
            <person name="Stams A.J.M."/>
            <person name="Plugge C.M."/>
        </authorList>
    </citation>
    <scope>NUCLEOTIDE SEQUENCE [LARGE SCALE GENOMIC DNA]</scope>
    <source>
        <strain evidence="2">MSAO_Bac1</strain>
    </source>
</reference>
<dbReference type="Proteomes" id="UP000285138">
    <property type="component" value="Unassembled WGS sequence"/>
</dbReference>
<evidence type="ECO:0000313" key="3">
    <source>
        <dbReference type="Proteomes" id="UP000285138"/>
    </source>
</evidence>
<organism evidence="2 3">
    <name type="scientific">Candidatus Syntrophonatronum acetioxidans</name>
    <dbReference type="NCBI Taxonomy" id="1795816"/>
    <lineage>
        <taxon>Bacteria</taxon>
        <taxon>Bacillati</taxon>
        <taxon>Bacillota</taxon>
        <taxon>Clostridia</taxon>
        <taxon>Eubacteriales</taxon>
        <taxon>Syntrophomonadaceae</taxon>
        <taxon>Candidatus Syntrophonatronum</taxon>
    </lineage>
</organism>
<name>A0A424YDY3_9FIRM</name>
<keyword evidence="1" id="KW-0812">Transmembrane</keyword>
<evidence type="ECO:0000313" key="2">
    <source>
        <dbReference type="EMBL" id="RQD75757.1"/>
    </source>
</evidence>
<accession>A0A424YDY3</accession>
<feature type="transmembrane region" description="Helical" evidence="1">
    <location>
        <begin position="196"/>
        <end position="217"/>
    </location>
</feature>
<proteinExistence type="predicted"/>
<evidence type="ECO:0000256" key="1">
    <source>
        <dbReference type="SAM" id="Phobius"/>
    </source>
</evidence>
<protein>
    <submittedName>
        <fullName evidence="2">Uncharacterized protein</fullName>
    </submittedName>
</protein>
<keyword evidence="1" id="KW-1133">Transmembrane helix</keyword>
<feature type="transmembrane region" description="Helical" evidence="1">
    <location>
        <begin position="87"/>
        <end position="106"/>
    </location>
</feature>
<comment type="caution">
    <text evidence="2">The sequence shown here is derived from an EMBL/GenBank/DDBJ whole genome shotgun (WGS) entry which is preliminary data.</text>
</comment>
<feature type="transmembrane region" description="Helical" evidence="1">
    <location>
        <begin position="166"/>
        <end position="184"/>
    </location>
</feature>